<evidence type="ECO:0000259" key="9">
    <source>
        <dbReference type="PROSITE" id="PS51352"/>
    </source>
</evidence>
<comment type="subcellular location">
    <subcellularLocation>
        <location evidence="1 7">Periplasm</location>
    </subcellularLocation>
</comment>
<keyword evidence="3 8" id="KW-0732">Signal</keyword>
<dbReference type="EMBL" id="JBBPCO010000008">
    <property type="protein sequence ID" value="MEK8089854.1"/>
    <property type="molecule type" value="Genomic_DNA"/>
</dbReference>
<evidence type="ECO:0000256" key="1">
    <source>
        <dbReference type="ARBA" id="ARBA00004418"/>
    </source>
</evidence>
<sequence length="209" mass="23425">MNRRNFLNQLFLLLFLGSPAFAWALSAGTDYVPLERPVPADNRKGVEVVEVFAFSCPHCYELEPVLQQWLRKNEGRVNFVGMPVVGNPSQEGMARAFYAAQAMGKEHAYREALFNAIQRQGMDWQDPATFVQAARQVGLDPDRFQAMMSSFSVASKVNRARQLTEDYGITGVPTLIVAGRYRTSPAYTNGDSEKLMQVVGQLVQKVKTR</sequence>
<feature type="chain" id="PRO_5047024741" description="Thiol:disulfide interchange protein" evidence="8">
    <location>
        <begin position="23"/>
        <end position="209"/>
    </location>
</feature>
<evidence type="ECO:0000256" key="4">
    <source>
        <dbReference type="ARBA" id="ARBA00022764"/>
    </source>
</evidence>
<evidence type="ECO:0000256" key="5">
    <source>
        <dbReference type="ARBA" id="ARBA00023157"/>
    </source>
</evidence>
<dbReference type="PANTHER" id="PTHR35891">
    <property type="entry name" value="THIOL:DISULFIDE INTERCHANGE PROTEIN DSBA"/>
    <property type="match status" value="1"/>
</dbReference>
<keyword evidence="6" id="KW-0676">Redox-active center</keyword>
<dbReference type="SUPFAM" id="SSF52833">
    <property type="entry name" value="Thioredoxin-like"/>
    <property type="match status" value="1"/>
</dbReference>
<dbReference type="InterPro" id="IPR050824">
    <property type="entry name" value="Thiol_disulfide_DsbA"/>
</dbReference>
<evidence type="ECO:0000256" key="3">
    <source>
        <dbReference type="ARBA" id="ARBA00022729"/>
    </source>
</evidence>
<feature type="domain" description="Thioredoxin" evidence="9">
    <location>
        <begin position="14"/>
        <end position="204"/>
    </location>
</feature>
<keyword evidence="5 7" id="KW-1015">Disulfide bond</keyword>
<evidence type="ECO:0000256" key="8">
    <source>
        <dbReference type="SAM" id="SignalP"/>
    </source>
</evidence>
<dbReference type="PANTHER" id="PTHR35891:SF3">
    <property type="entry name" value="THIOL:DISULFIDE INTERCHANGE PROTEIN DSBL"/>
    <property type="match status" value="1"/>
</dbReference>
<proteinExistence type="inferred from homology"/>
<comment type="caution">
    <text evidence="10">The sequence shown here is derived from an EMBL/GenBank/DDBJ whole genome shotgun (WGS) entry which is preliminary data.</text>
</comment>
<name>A0ABU9D8K8_9PROT</name>
<reference evidence="10 11" key="1">
    <citation type="submission" date="2024-04" db="EMBL/GenBank/DDBJ databases">
        <authorList>
            <person name="Abashina T."/>
            <person name="Shaikin A."/>
        </authorList>
    </citation>
    <scope>NUCLEOTIDE SEQUENCE [LARGE SCALE GENOMIC DNA]</scope>
    <source>
        <strain evidence="10 11">AAFK</strain>
    </source>
</reference>
<evidence type="ECO:0000256" key="2">
    <source>
        <dbReference type="ARBA" id="ARBA00005791"/>
    </source>
</evidence>
<dbReference type="Gene3D" id="3.40.30.10">
    <property type="entry name" value="Glutaredoxin"/>
    <property type="match status" value="1"/>
</dbReference>
<dbReference type="CDD" id="cd03019">
    <property type="entry name" value="DsbA_DsbA"/>
    <property type="match status" value="1"/>
</dbReference>
<organism evidence="10 11">
    <name type="scientific">Thermithiobacillus plumbiphilus</name>
    <dbReference type="NCBI Taxonomy" id="1729899"/>
    <lineage>
        <taxon>Bacteria</taxon>
        <taxon>Pseudomonadati</taxon>
        <taxon>Pseudomonadota</taxon>
        <taxon>Acidithiobacillia</taxon>
        <taxon>Acidithiobacillales</taxon>
        <taxon>Thermithiobacillaceae</taxon>
        <taxon>Thermithiobacillus</taxon>
    </lineage>
</organism>
<dbReference type="InterPro" id="IPR013766">
    <property type="entry name" value="Thioredoxin_domain"/>
</dbReference>
<keyword evidence="4 7" id="KW-0574">Periplasm</keyword>
<dbReference type="Proteomes" id="UP001446205">
    <property type="component" value="Unassembled WGS sequence"/>
</dbReference>
<accession>A0ABU9D8K8</accession>
<dbReference type="Pfam" id="PF01323">
    <property type="entry name" value="DSBA"/>
    <property type="match status" value="1"/>
</dbReference>
<evidence type="ECO:0000256" key="7">
    <source>
        <dbReference type="PIRNR" id="PIRNR001488"/>
    </source>
</evidence>
<protein>
    <recommendedName>
        <fullName evidence="7">Thiol:disulfide interchange protein</fullName>
    </recommendedName>
</protein>
<dbReference type="InterPro" id="IPR001853">
    <property type="entry name" value="DSBA-like_thioredoxin_dom"/>
</dbReference>
<evidence type="ECO:0000256" key="6">
    <source>
        <dbReference type="ARBA" id="ARBA00023284"/>
    </source>
</evidence>
<feature type="signal peptide" evidence="8">
    <location>
        <begin position="1"/>
        <end position="22"/>
    </location>
</feature>
<comment type="similarity">
    <text evidence="2">Belongs to the thioredoxin family. DsbA subfamily.</text>
</comment>
<evidence type="ECO:0000313" key="10">
    <source>
        <dbReference type="EMBL" id="MEK8089854.1"/>
    </source>
</evidence>
<dbReference type="RefSeq" id="WP_341370912.1">
    <property type="nucleotide sequence ID" value="NZ_JBBPCO010000008.1"/>
</dbReference>
<dbReference type="InterPro" id="IPR023205">
    <property type="entry name" value="DsbA/DsbL"/>
</dbReference>
<dbReference type="PIRSF" id="PIRSF001488">
    <property type="entry name" value="Tdi_protein"/>
    <property type="match status" value="1"/>
</dbReference>
<dbReference type="InterPro" id="IPR036249">
    <property type="entry name" value="Thioredoxin-like_sf"/>
</dbReference>
<keyword evidence="11" id="KW-1185">Reference proteome</keyword>
<dbReference type="PROSITE" id="PS51352">
    <property type="entry name" value="THIOREDOXIN_2"/>
    <property type="match status" value="1"/>
</dbReference>
<evidence type="ECO:0000313" key="11">
    <source>
        <dbReference type="Proteomes" id="UP001446205"/>
    </source>
</evidence>
<gene>
    <name evidence="10" type="ORF">WOB96_08740</name>
</gene>